<dbReference type="CDD" id="cd24007">
    <property type="entry name" value="ASKHA_NBD_eukNAGK-like"/>
    <property type="match status" value="1"/>
</dbReference>
<evidence type="ECO:0000313" key="5">
    <source>
        <dbReference type="Proteomes" id="UP000584325"/>
    </source>
</evidence>
<dbReference type="PANTHER" id="PTHR43190">
    <property type="entry name" value="N-ACETYL-D-GLUCOSAMINE KINASE"/>
    <property type="match status" value="1"/>
</dbReference>
<dbReference type="EMBL" id="JACHXS010000006">
    <property type="protein sequence ID" value="MBB3222623.1"/>
    <property type="molecule type" value="Genomic_DNA"/>
</dbReference>
<dbReference type="SUPFAM" id="SSF53067">
    <property type="entry name" value="Actin-like ATPase domain"/>
    <property type="match status" value="2"/>
</dbReference>
<dbReference type="Pfam" id="PF01869">
    <property type="entry name" value="BcrAD_BadFG"/>
    <property type="match status" value="1"/>
</dbReference>
<dbReference type="InterPro" id="IPR052519">
    <property type="entry name" value="Euk-type_GlcNAc_Kinase"/>
</dbReference>
<dbReference type="Proteomes" id="UP000584325">
    <property type="component" value="Unassembled WGS sequence"/>
</dbReference>
<dbReference type="RefSeq" id="WP_137313744.1">
    <property type="nucleotide sequence ID" value="NZ_CP040017.1"/>
</dbReference>
<dbReference type="InterPro" id="IPR002731">
    <property type="entry name" value="ATPase_BadF"/>
</dbReference>
<evidence type="ECO:0000313" key="2">
    <source>
        <dbReference type="EMBL" id="MBB3222623.1"/>
    </source>
</evidence>
<feature type="domain" description="ATPase BadF/BadG/BcrA/BcrD type" evidence="1">
    <location>
        <begin position="3"/>
        <end position="302"/>
    </location>
</feature>
<reference evidence="3 4" key="1">
    <citation type="submission" date="2019-05" db="EMBL/GenBank/DDBJ databases">
        <title>Draft Genome Sequences of Six Type Strains of the Genus Massilia.</title>
        <authorList>
            <person name="Miess H."/>
            <person name="Frediansyhah A."/>
            <person name="Gross H."/>
        </authorList>
    </citation>
    <scope>NUCLEOTIDE SEQUENCE [LARGE SCALE GENOMIC DNA]</scope>
    <source>
        <strain evidence="3 4">DSMZ 26121</strain>
    </source>
</reference>
<sequence>MFLGVDGGGTKTAFALVDGQGQVLARHEESSAYYLEVGMDGAAGVLARGCAAVFAAAGITAGDVGFAFFGLPAYGEDRDVQPLLDALPRAVLGHGRYLCGNDMVCSWAGSLACADGISVIAGTGSMAYGEVGGQRARAGGWGELFSDEGSAYWIARAGLALFSRMSDGRTPRGPLHALMRTRLALRDDIDLCQVVYGELKGERSKVAALSRLVSEAAAQGDLQAAAILESAAVEVAALVDAVRGQLGVDPGTEVAVSYSGGLFGAEGPLRVPFARALATGGAGAYRLEAPRLSPVLGAALYAARSAGTPLDPAALERLAGAPGPKA</sequence>
<protein>
    <submittedName>
        <fullName evidence="2 3">N-acetylglucosamine kinase</fullName>
    </submittedName>
</protein>
<dbReference type="PANTHER" id="PTHR43190:SF3">
    <property type="entry name" value="N-ACETYL-D-GLUCOSAMINE KINASE"/>
    <property type="match status" value="1"/>
</dbReference>
<accession>A0A4P8HP34</accession>
<dbReference type="AlphaFoldDB" id="A0A4P8HP34"/>
<evidence type="ECO:0000313" key="4">
    <source>
        <dbReference type="Proteomes" id="UP000298763"/>
    </source>
</evidence>
<reference evidence="2 5" key="2">
    <citation type="submission" date="2020-08" db="EMBL/GenBank/DDBJ databases">
        <title>Genomic Encyclopedia of Type Strains, Phase III (KMG-III): the genomes of soil and plant-associated and newly described type strains.</title>
        <authorList>
            <person name="Whitman W."/>
        </authorList>
    </citation>
    <scope>NUCLEOTIDE SEQUENCE [LARGE SCALE GENOMIC DNA]</scope>
    <source>
        <strain evidence="2 5">CECT 7753</strain>
    </source>
</reference>
<name>A0A4P8HP34_9BURK</name>
<keyword evidence="4" id="KW-1185">Reference proteome</keyword>
<keyword evidence="2" id="KW-0418">Kinase</keyword>
<proteinExistence type="predicted"/>
<organism evidence="2 5">
    <name type="scientific">Pseudoduganella umbonata</name>
    <dbReference type="NCBI Taxonomy" id="864828"/>
    <lineage>
        <taxon>Bacteria</taxon>
        <taxon>Pseudomonadati</taxon>
        <taxon>Pseudomonadota</taxon>
        <taxon>Betaproteobacteria</taxon>
        <taxon>Burkholderiales</taxon>
        <taxon>Oxalobacteraceae</taxon>
        <taxon>Telluria group</taxon>
        <taxon>Pseudoduganella</taxon>
    </lineage>
</organism>
<evidence type="ECO:0000313" key="3">
    <source>
        <dbReference type="EMBL" id="QCP10866.1"/>
    </source>
</evidence>
<dbReference type="Gene3D" id="3.30.420.40">
    <property type="match status" value="2"/>
</dbReference>
<dbReference type="GO" id="GO:0016301">
    <property type="term" value="F:kinase activity"/>
    <property type="evidence" value="ECO:0007669"/>
    <property type="project" value="UniProtKB-KW"/>
</dbReference>
<dbReference type="InterPro" id="IPR043129">
    <property type="entry name" value="ATPase_NBD"/>
</dbReference>
<dbReference type="Proteomes" id="UP000298763">
    <property type="component" value="Chromosome"/>
</dbReference>
<keyword evidence="2" id="KW-0808">Transferase</keyword>
<gene>
    <name evidence="3" type="ORF">FCL38_10825</name>
    <name evidence="2" type="ORF">FHS02_003446</name>
</gene>
<dbReference type="OrthoDB" id="9816014at2"/>
<dbReference type="EMBL" id="CP040017">
    <property type="protein sequence ID" value="QCP10866.1"/>
    <property type="molecule type" value="Genomic_DNA"/>
</dbReference>
<evidence type="ECO:0000259" key="1">
    <source>
        <dbReference type="Pfam" id="PF01869"/>
    </source>
</evidence>